<dbReference type="SUPFAM" id="SSF47384">
    <property type="entry name" value="Homodimeric domain of signal transducing histidine kinase"/>
    <property type="match status" value="1"/>
</dbReference>
<dbReference type="InterPro" id="IPR036097">
    <property type="entry name" value="HisK_dim/P_sf"/>
</dbReference>
<proteinExistence type="predicted"/>
<sequence>MYELLGTLHSAEFRREFDNLRTDIELILDLEGYIIALNEYGERYFQEESRYFYDYLEDEEKERAFGYISQLTSSGTDLDVTLSHHFGEEYENIHYRGKQVDGYILLNGRPLLPEPVFSEDISALMPHFEHACAIMDSHLNVIQYNHTFEEYMDDDITNSQNMLLLANREDGMACIPRLVQDVLRKKTNLQLEVKNDQSGEHLRLKGIYLKNSGCVLFMLYDLSIEKKYTRLLTYQDQMESVSYLAAGVAHELRNPLSVIKGFLQLSSLTDSFHKYSDTILSETNRMNEIIDNFLSVARKKTKKELRSPKYLLNSVIDIIKSECLMQDIHFDYRVKPVSKKLEVNESSFKQIVLNVLRNSIEAFSSENKKHTFSLNSY</sequence>
<dbReference type="InterPro" id="IPR003661">
    <property type="entry name" value="HisK_dim/P_dom"/>
</dbReference>
<keyword evidence="6" id="KW-0067">ATP-binding</keyword>
<dbReference type="InterPro" id="IPR036890">
    <property type="entry name" value="HATPase_C_sf"/>
</dbReference>
<dbReference type="Proteomes" id="UP000199516">
    <property type="component" value="Unassembled WGS sequence"/>
</dbReference>
<dbReference type="CDD" id="cd00082">
    <property type="entry name" value="HisKA"/>
    <property type="match status" value="1"/>
</dbReference>
<evidence type="ECO:0000256" key="5">
    <source>
        <dbReference type="ARBA" id="ARBA00022777"/>
    </source>
</evidence>
<comment type="catalytic activity">
    <reaction evidence="1">
        <text>ATP + protein L-histidine = ADP + protein N-phospho-L-histidine.</text>
        <dbReference type="EC" id="2.7.13.3"/>
    </reaction>
</comment>
<evidence type="ECO:0000256" key="1">
    <source>
        <dbReference type="ARBA" id="ARBA00000085"/>
    </source>
</evidence>
<dbReference type="EMBL" id="FONT01000001">
    <property type="protein sequence ID" value="SFE29431.1"/>
    <property type="molecule type" value="Genomic_DNA"/>
</dbReference>
<protein>
    <recommendedName>
        <fullName evidence="2">histidine kinase</fullName>
        <ecNumber evidence="2">2.7.13.3</ecNumber>
    </recommendedName>
</protein>
<keyword evidence="3" id="KW-0808">Transferase</keyword>
<keyword evidence="5 9" id="KW-0418">Kinase</keyword>
<evidence type="ECO:0000256" key="4">
    <source>
        <dbReference type="ARBA" id="ARBA00022741"/>
    </source>
</evidence>
<dbReference type="InterPro" id="IPR005467">
    <property type="entry name" value="His_kinase_dom"/>
</dbReference>
<dbReference type="PROSITE" id="PS50109">
    <property type="entry name" value="HIS_KIN"/>
    <property type="match status" value="1"/>
</dbReference>
<dbReference type="PANTHER" id="PTHR43065">
    <property type="entry name" value="SENSOR HISTIDINE KINASE"/>
    <property type="match status" value="1"/>
</dbReference>
<dbReference type="GO" id="GO:0005524">
    <property type="term" value="F:ATP binding"/>
    <property type="evidence" value="ECO:0007669"/>
    <property type="project" value="UniProtKB-KW"/>
</dbReference>
<gene>
    <name evidence="9" type="ORF">SAMN05192532_101165</name>
</gene>
<dbReference type="GO" id="GO:0000155">
    <property type="term" value="F:phosphorelay sensor kinase activity"/>
    <property type="evidence" value="ECO:0007669"/>
    <property type="project" value="InterPro"/>
</dbReference>
<dbReference type="Gene3D" id="3.30.565.10">
    <property type="entry name" value="Histidine kinase-like ATPase, C-terminal domain"/>
    <property type="match status" value="1"/>
</dbReference>
<dbReference type="Pfam" id="PF00512">
    <property type="entry name" value="HisKA"/>
    <property type="match status" value="1"/>
</dbReference>
<evidence type="ECO:0000256" key="3">
    <source>
        <dbReference type="ARBA" id="ARBA00022679"/>
    </source>
</evidence>
<dbReference type="SMART" id="SM00388">
    <property type="entry name" value="HisKA"/>
    <property type="match status" value="1"/>
</dbReference>
<dbReference type="EC" id="2.7.13.3" evidence="2"/>
<dbReference type="PANTHER" id="PTHR43065:SF46">
    <property type="entry name" value="C4-DICARBOXYLATE TRANSPORT SENSOR PROTEIN DCTB"/>
    <property type="match status" value="1"/>
</dbReference>
<evidence type="ECO:0000256" key="7">
    <source>
        <dbReference type="ARBA" id="ARBA00023012"/>
    </source>
</evidence>
<evidence type="ECO:0000313" key="9">
    <source>
        <dbReference type="EMBL" id="SFE29431.1"/>
    </source>
</evidence>
<keyword evidence="10" id="KW-1185">Reference proteome</keyword>
<reference evidence="9 10" key="1">
    <citation type="submission" date="2016-10" db="EMBL/GenBank/DDBJ databases">
        <authorList>
            <person name="de Groot N.N."/>
        </authorList>
    </citation>
    <scope>NUCLEOTIDE SEQUENCE [LARGE SCALE GENOMIC DNA]</scope>
    <source>
        <strain evidence="9 10">DSM 23995</strain>
    </source>
</reference>
<keyword evidence="7" id="KW-0902">Two-component regulatory system</keyword>
<organism evidence="9 10">
    <name type="scientific">Alteribacillus iranensis</name>
    <dbReference type="NCBI Taxonomy" id="930128"/>
    <lineage>
        <taxon>Bacteria</taxon>
        <taxon>Bacillati</taxon>
        <taxon>Bacillota</taxon>
        <taxon>Bacilli</taxon>
        <taxon>Bacillales</taxon>
        <taxon>Bacillaceae</taxon>
        <taxon>Alteribacillus</taxon>
    </lineage>
</organism>
<dbReference type="STRING" id="930128.SAMN05192532_101165"/>
<evidence type="ECO:0000256" key="2">
    <source>
        <dbReference type="ARBA" id="ARBA00012438"/>
    </source>
</evidence>
<dbReference type="RefSeq" id="WP_177194638.1">
    <property type="nucleotide sequence ID" value="NZ_FONT01000001.1"/>
</dbReference>
<evidence type="ECO:0000256" key="6">
    <source>
        <dbReference type="ARBA" id="ARBA00022840"/>
    </source>
</evidence>
<accession>A0A1I1ZCF0</accession>
<evidence type="ECO:0000313" key="10">
    <source>
        <dbReference type="Proteomes" id="UP000199516"/>
    </source>
</evidence>
<name>A0A1I1ZCF0_9BACI</name>
<feature type="domain" description="Histidine kinase" evidence="8">
    <location>
        <begin position="247"/>
        <end position="377"/>
    </location>
</feature>
<evidence type="ECO:0000259" key="8">
    <source>
        <dbReference type="PROSITE" id="PS50109"/>
    </source>
</evidence>
<keyword evidence="4" id="KW-0547">Nucleotide-binding</keyword>
<dbReference type="Gene3D" id="1.10.287.130">
    <property type="match status" value="1"/>
</dbReference>
<dbReference type="AlphaFoldDB" id="A0A1I1ZCF0"/>